<protein>
    <submittedName>
        <fullName evidence="2">Uncharacterized protein</fullName>
    </submittedName>
</protein>
<evidence type="ECO:0000313" key="1">
    <source>
        <dbReference type="Proteomes" id="UP000887566"/>
    </source>
</evidence>
<accession>A0A914VP03</accession>
<evidence type="ECO:0000313" key="2">
    <source>
        <dbReference type="WBParaSite" id="PSAMB.scaffold2241size24397.g17241.t1"/>
    </source>
</evidence>
<dbReference type="AlphaFoldDB" id="A0A914VP03"/>
<proteinExistence type="predicted"/>
<dbReference type="Proteomes" id="UP000887566">
    <property type="component" value="Unplaced"/>
</dbReference>
<organism evidence="1 2">
    <name type="scientific">Plectus sambesii</name>
    <dbReference type="NCBI Taxonomy" id="2011161"/>
    <lineage>
        <taxon>Eukaryota</taxon>
        <taxon>Metazoa</taxon>
        <taxon>Ecdysozoa</taxon>
        <taxon>Nematoda</taxon>
        <taxon>Chromadorea</taxon>
        <taxon>Plectida</taxon>
        <taxon>Plectina</taxon>
        <taxon>Plectoidea</taxon>
        <taxon>Plectidae</taxon>
        <taxon>Plectus</taxon>
    </lineage>
</organism>
<keyword evidence="1" id="KW-1185">Reference proteome</keyword>
<dbReference type="WBParaSite" id="PSAMB.scaffold2241size24397.g17241.t1">
    <property type="protein sequence ID" value="PSAMB.scaffold2241size24397.g17241.t1"/>
    <property type="gene ID" value="PSAMB.scaffold2241size24397.g17241"/>
</dbReference>
<name>A0A914VP03_9BILA</name>
<sequence length="169" mass="18918">MGAKAIKEADQNERDSSCGFVEIDEKKVAESKNMNAALLTMAQRNFVKCSLTTASPLSKETLKPNFILEKCMKMDMVSTSQVKKLLGGTVWLLSREKRPPKIVLEKCIMKGKVLTSQVKKLLSGTVWLLNRVKHAHKIVLDGCMNTGTVLINHMKKLQNGSKKQQNKEM</sequence>
<reference evidence="2" key="1">
    <citation type="submission" date="2022-11" db="UniProtKB">
        <authorList>
            <consortium name="WormBaseParasite"/>
        </authorList>
    </citation>
    <scope>IDENTIFICATION</scope>
</reference>